<comment type="caution">
    <text evidence="2">The sequence shown here is derived from an EMBL/GenBank/DDBJ whole genome shotgun (WGS) entry which is preliminary data.</text>
</comment>
<evidence type="ECO:0000256" key="1">
    <source>
        <dbReference type="SAM" id="MobiDB-lite"/>
    </source>
</evidence>
<evidence type="ECO:0000313" key="3">
    <source>
        <dbReference type="Proteomes" id="UP000598297"/>
    </source>
</evidence>
<accession>A0A964XNI6</accession>
<proteinExistence type="predicted"/>
<dbReference type="Proteomes" id="UP000598297">
    <property type="component" value="Unassembled WGS sequence"/>
</dbReference>
<dbReference type="EMBL" id="JAAAHS010000168">
    <property type="protein sequence ID" value="NBE53827.1"/>
    <property type="molecule type" value="Genomic_DNA"/>
</dbReference>
<evidence type="ECO:0000313" key="2">
    <source>
        <dbReference type="EMBL" id="NBE53827.1"/>
    </source>
</evidence>
<feature type="compositionally biased region" description="Low complexity" evidence="1">
    <location>
        <begin position="526"/>
        <end position="541"/>
    </location>
</feature>
<dbReference type="RefSeq" id="WP_161700070.1">
    <property type="nucleotide sequence ID" value="NZ_JAAAHS010000168.1"/>
</dbReference>
<gene>
    <name evidence="2" type="ORF">GUY60_20860</name>
</gene>
<protein>
    <submittedName>
        <fullName evidence="2">Uncharacterized protein</fullName>
    </submittedName>
</protein>
<feature type="compositionally biased region" description="Basic and acidic residues" evidence="1">
    <location>
        <begin position="568"/>
        <end position="589"/>
    </location>
</feature>
<feature type="compositionally biased region" description="Low complexity" evidence="1">
    <location>
        <begin position="474"/>
        <end position="494"/>
    </location>
</feature>
<organism evidence="2 3">
    <name type="scientific">Streptomyces boluensis</name>
    <dbReference type="NCBI Taxonomy" id="1775135"/>
    <lineage>
        <taxon>Bacteria</taxon>
        <taxon>Bacillati</taxon>
        <taxon>Actinomycetota</taxon>
        <taxon>Actinomycetes</taxon>
        <taxon>Kitasatosporales</taxon>
        <taxon>Streptomycetaceae</taxon>
        <taxon>Streptomyces</taxon>
    </lineage>
</organism>
<feature type="compositionally biased region" description="Basic and acidic residues" evidence="1">
    <location>
        <begin position="775"/>
        <end position="795"/>
    </location>
</feature>
<feature type="region of interest" description="Disordered" evidence="1">
    <location>
        <begin position="450"/>
        <end position="591"/>
    </location>
</feature>
<keyword evidence="3" id="KW-1185">Reference proteome</keyword>
<sequence length="867" mass="91287">MSEQALNAAEIPEFTGNLGQLERDVSALAGDATSIWESGTQVDTSFQGLSAYYEAPEAEQLFATTAPVSKAANEFSDDLESVAQALGTYAAEVRPLVDKLKRLKEEAAEFSTRISGDDEWHYDDELTGENQRRRAEVHVAYTAFQAAERTCANKIFALFSDFRFVQDDGKGDKPGKNEYGYSADMLDNAQGLPWGDKVDESIHWYEVHRQIKHFVWDGIIVDGVWGTLRGIGTLLGVDGGAAAGEAWTNLAKVVTGLAMTIAPAGAVLPAVAGGDATRRWLVESQNALKETGKAMISYDQWGKDNSRAAGGALFNIGTTVLTGGAGAAAKGGAIARGISAASKVAHFIDPATYLARGASFGVFKIGDAMATLRNVNSGTYLDLANGSYKLGDEPVQAADLPANSALSPENSVKGVDANGNTIYLNTETGLIHRADGSVMEKPENVIAEASAQERGAEQQPAAQPERDLAGVGGRSSTTTTPSHGSGAGHSAPSGPDVPGGRGGSLDRSGGSGSGGGWDDAGRAGDDASVGRSGDEAASAGDDGVHAADDAASSAQQTDGPAQGGGAAAERELPPAERKRIQDEHVRKANSDPTWFKKHYEIRGGHVYRQNKNAIVDGSSLPILKMGSNGELIAKYDMPSGPAEVRFNPTPLGRNTVPDGNLPPLDEATKNRKAALELTNAQRAFKDSGSAKDLAALTEAKKAYAEQLGSRPNNSKISEELGEKAAELHVVARLYPEAKVIDLPKTPNGANMFDGAYRMPDGEILITECKAPSADLDWRQGKADPEDPAHPDRGDDGGAQGMRVKQGTLPYVRTIFAEMTSRGGDDAVLAAEFREALKQGKLRYVLVKANASTDGNYAGAILENLKMK</sequence>
<dbReference type="CDD" id="cd20739">
    <property type="entry name" value="PoNe_DUF637"/>
    <property type="match status" value="1"/>
</dbReference>
<name>A0A964XNI6_9ACTN</name>
<feature type="compositionally biased region" description="Gly residues" evidence="1">
    <location>
        <begin position="497"/>
        <end position="518"/>
    </location>
</feature>
<reference evidence="2" key="1">
    <citation type="submission" date="2020-01" db="EMBL/GenBank/DDBJ databases">
        <title>Whole-genome analyses of novel actinobacteria.</title>
        <authorList>
            <person name="Sahin N."/>
        </authorList>
    </citation>
    <scope>NUCLEOTIDE SEQUENCE</scope>
    <source>
        <strain evidence="2">YC537</strain>
    </source>
</reference>
<dbReference type="InterPro" id="IPR049762">
    <property type="entry name" value="PoNe_dom"/>
</dbReference>
<dbReference type="AlphaFoldDB" id="A0A964XNI6"/>
<dbReference type="OrthoDB" id="3917849at2"/>
<feature type="region of interest" description="Disordered" evidence="1">
    <location>
        <begin position="775"/>
        <end position="802"/>
    </location>
</feature>